<dbReference type="Proteomes" id="UP000235965">
    <property type="component" value="Unassembled WGS sequence"/>
</dbReference>
<protein>
    <recommendedName>
        <fullName evidence="3">CCHC-type domain-containing protein</fullName>
    </recommendedName>
</protein>
<keyword evidence="1" id="KW-0862">Zinc</keyword>
<reference evidence="4 5" key="1">
    <citation type="submission" date="2017-12" db="EMBL/GenBank/DDBJ databases">
        <title>Hemimetabolous genomes reveal molecular basis of termite eusociality.</title>
        <authorList>
            <person name="Harrison M.C."/>
            <person name="Jongepier E."/>
            <person name="Robertson H.M."/>
            <person name="Arning N."/>
            <person name="Bitard-Feildel T."/>
            <person name="Chao H."/>
            <person name="Childers C.P."/>
            <person name="Dinh H."/>
            <person name="Doddapaneni H."/>
            <person name="Dugan S."/>
            <person name="Gowin J."/>
            <person name="Greiner C."/>
            <person name="Han Y."/>
            <person name="Hu H."/>
            <person name="Hughes D.S.T."/>
            <person name="Huylmans A.-K."/>
            <person name="Kemena C."/>
            <person name="Kremer L.P.M."/>
            <person name="Lee S.L."/>
            <person name="Lopez-Ezquerra A."/>
            <person name="Mallet L."/>
            <person name="Monroy-Kuhn J.M."/>
            <person name="Moser A."/>
            <person name="Murali S.C."/>
            <person name="Muzny D.M."/>
            <person name="Otani S."/>
            <person name="Piulachs M.-D."/>
            <person name="Poelchau M."/>
            <person name="Qu J."/>
            <person name="Schaub F."/>
            <person name="Wada-Katsumata A."/>
            <person name="Worley K.C."/>
            <person name="Xie Q."/>
            <person name="Ylla G."/>
            <person name="Poulsen M."/>
            <person name="Gibbs R.A."/>
            <person name="Schal C."/>
            <person name="Richards S."/>
            <person name="Belles X."/>
            <person name="Korb J."/>
            <person name="Bornberg-Bauer E."/>
        </authorList>
    </citation>
    <scope>NUCLEOTIDE SEQUENCE [LARGE SCALE GENOMIC DNA]</scope>
    <source>
        <tissue evidence="4">Whole body</tissue>
    </source>
</reference>
<keyword evidence="5" id="KW-1185">Reference proteome</keyword>
<dbReference type="SUPFAM" id="SSF57756">
    <property type="entry name" value="Retrovirus zinc finger-like domains"/>
    <property type="match status" value="1"/>
</dbReference>
<dbReference type="GO" id="GO:0003676">
    <property type="term" value="F:nucleic acid binding"/>
    <property type="evidence" value="ECO:0007669"/>
    <property type="project" value="InterPro"/>
</dbReference>
<dbReference type="SMART" id="SM00343">
    <property type="entry name" value="ZnF_C2HC"/>
    <property type="match status" value="1"/>
</dbReference>
<evidence type="ECO:0000259" key="3">
    <source>
        <dbReference type="PROSITE" id="PS50158"/>
    </source>
</evidence>
<dbReference type="GO" id="GO:0008270">
    <property type="term" value="F:zinc ion binding"/>
    <property type="evidence" value="ECO:0007669"/>
    <property type="project" value="UniProtKB-KW"/>
</dbReference>
<dbReference type="EMBL" id="NEVH01015389">
    <property type="protein sequence ID" value="PNF26784.1"/>
    <property type="molecule type" value="Genomic_DNA"/>
</dbReference>
<dbReference type="InParanoid" id="A0A2J7QDX0"/>
<organism evidence="4 5">
    <name type="scientific">Cryptotermes secundus</name>
    <dbReference type="NCBI Taxonomy" id="105785"/>
    <lineage>
        <taxon>Eukaryota</taxon>
        <taxon>Metazoa</taxon>
        <taxon>Ecdysozoa</taxon>
        <taxon>Arthropoda</taxon>
        <taxon>Hexapoda</taxon>
        <taxon>Insecta</taxon>
        <taxon>Pterygota</taxon>
        <taxon>Neoptera</taxon>
        <taxon>Polyneoptera</taxon>
        <taxon>Dictyoptera</taxon>
        <taxon>Blattodea</taxon>
        <taxon>Blattoidea</taxon>
        <taxon>Termitoidae</taxon>
        <taxon>Kalotermitidae</taxon>
        <taxon>Cryptotermitinae</taxon>
        <taxon>Cryptotermes</taxon>
    </lineage>
</organism>
<dbReference type="InterPro" id="IPR001878">
    <property type="entry name" value="Znf_CCHC"/>
</dbReference>
<dbReference type="InterPro" id="IPR036875">
    <property type="entry name" value="Znf_CCHC_sf"/>
</dbReference>
<feature type="region of interest" description="Disordered" evidence="2">
    <location>
        <begin position="308"/>
        <end position="328"/>
    </location>
</feature>
<proteinExistence type="predicted"/>
<dbReference type="Pfam" id="PF00098">
    <property type="entry name" value="zf-CCHC"/>
    <property type="match status" value="1"/>
</dbReference>
<evidence type="ECO:0000256" key="1">
    <source>
        <dbReference type="PROSITE-ProRule" id="PRU00047"/>
    </source>
</evidence>
<evidence type="ECO:0000313" key="5">
    <source>
        <dbReference type="Proteomes" id="UP000235965"/>
    </source>
</evidence>
<feature type="compositionally biased region" description="Gly residues" evidence="2">
    <location>
        <begin position="319"/>
        <end position="328"/>
    </location>
</feature>
<evidence type="ECO:0000256" key="2">
    <source>
        <dbReference type="SAM" id="MobiDB-lite"/>
    </source>
</evidence>
<dbReference type="PROSITE" id="PS50158">
    <property type="entry name" value="ZF_CCHC"/>
    <property type="match status" value="1"/>
</dbReference>
<keyword evidence="1" id="KW-0479">Metal-binding</keyword>
<evidence type="ECO:0000313" key="4">
    <source>
        <dbReference type="EMBL" id="PNF26784.1"/>
    </source>
</evidence>
<dbReference type="Gene3D" id="4.10.60.10">
    <property type="entry name" value="Zinc finger, CCHC-type"/>
    <property type="match status" value="1"/>
</dbReference>
<sequence length="328" mass="36570">MPLKWIHDLSREGAERLAVELSVPVQGILDELCKRVKEKWKFLETYLPPQRADKSDLAMHRGESSDIRVSSVQGHVTYSQIKLRAKVVTDLVKGIPVLSNAEPEAVLKFVIRASEVYDLGLVTDEEWLDILVARTTGRFTQIISGHLSASANWGVGRSELRSTFLPPRIREGLLTKYALERFHFVAEDLSKYIESVVAATNTLDYDVPESALVDGLVQNIHPNVRSQFFFLHKPTSIKELYALAGQVAEGRAIEERRIRAERSGSTDMVQQRSRGSRPVSMAVGQTRRFGLNSAKCWKCSGRGHLKKDCPSSDVSVGEAIGGNDRGTR</sequence>
<gene>
    <name evidence="4" type="ORF">B7P43_G17769</name>
</gene>
<name>A0A2J7QDX0_9NEOP</name>
<keyword evidence="1" id="KW-0863">Zinc-finger</keyword>
<feature type="domain" description="CCHC-type" evidence="3">
    <location>
        <begin position="295"/>
        <end position="311"/>
    </location>
</feature>
<accession>A0A2J7QDX0</accession>
<comment type="caution">
    <text evidence="4">The sequence shown here is derived from an EMBL/GenBank/DDBJ whole genome shotgun (WGS) entry which is preliminary data.</text>
</comment>
<dbReference type="AlphaFoldDB" id="A0A2J7QDX0"/>